<feature type="binding site" evidence="11">
    <location>
        <position position="221"/>
    </location>
    <ligand>
        <name>L-glutamine</name>
        <dbReference type="ChEBI" id="CHEBI:58359"/>
    </ligand>
</feature>
<comment type="pathway">
    <text evidence="2 11">Amino-acid biosynthesis; L-arginine biosynthesis; carbamoyl phosphate from bicarbonate: step 1/1.</text>
</comment>
<dbReference type="Proteomes" id="UP000481087">
    <property type="component" value="Unassembled WGS sequence"/>
</dbReference>
<dbReference type="GO" id="GO:0004088">
    <property type="term" value="F:carbamoyl-phosphate synthase (glutamine-hydrolyzing) activity"/>
    <property type="evidence" value="ECO:0007669"/>
    <property type="project" value="UniProtKB-UniRule"/>
</dbReference>
<dbReference type="EC" id="6.3.5.5" evidence="11"/>
<dbReference type="Pfam" id="PF00117">
    <property type="entry name" value="GATase"/>
    <property type="match status" value="1"/>
</dbReference>
<keyword evidence="11" id="KW-0055">Arginine biosynthesis</keyword>
<evidence type="ECO:0000256" key="7">
    <source>
        <dbReference type="ARBA" id="ARBA00022962"/>
    </source>
</evidence>
<evidence type="ECO:0000256" key="1">
    <source>
        <dbReference type="ARBA" id="ARBA00004812"/>
    </source>
</evidence>
<keyword evidence="14" id="KW-1185">Reference proteome</keyword>
<dbReference type="NCBIfam" id="TIGR01368">
    <property type="entry name" value="CPSaseIIsmall"/>
    <property type="match status" value="1"/>
</dbReference>
<evidence type="ECO:0000313" key="14">
    <source>
        <dbReference type="Proteomes" id="UP000481087"/>
    </source>
</evidence>
<evidence type="ECO:0000256" key="8">
    <source>
        <dbReference type="ARBA" id="ARBA00022975"/>
    </source>
</evidence>
<dbReference type="GO" id="GO:0005524">
    <property type="term" value="F:ATP binding"/>
    <property type="evidence" value="ECO:0007669"/>
    <property type="project" value="UniProtKB-UniRule"/>
</dbReference>
<dbReference type="PANTHER" id="PTHR43418:SF7">
    <property type="entry name" value="CARBAMOYL-PHOSPHATE SYNTHASE SMALL CHAIN"/>
    <property type="match status" value="1"/>
</dbReference>
<evidence type="ECO:0000256" key="4">
    <source>
        <dbReference type="ARBA" id="ARBA00022598"/>
    </source>
</evidence>
<proteinExistence type="inferred from homology"/>
<feature type="region of interest" description="CPSase" evidence="11">
    <location>
        <begin position="1"/>
        <end position="171"/>
    </location>
</feature>
<dbReference type="InterPro" id="IPR035686">
    <property type="entry name" value="CPSase_GATase1"/>
</dbReference>
<comment type="catalytic activity">
    <reaction evidence="10 11">
        <text>L-glutamine + H2O = L-glutamate + NH4(+)</text>
        <dbReference type="Rhea" id="RHEA:15889"/>
        <dbReference type="ChEBI" id="CHEBI:15377"/>
        <dbReference type="ChEBI" id="CHEBI:28938"/>
        <dbReference type="ChEBI" id="CHEBI:29985"/>
        <dbReference type="ChEBI" id="CHEBI:58359"/>
    </reaction>
</comment>
<dbReference type="PRINTS" id="PR00096">
    <property type="entry name" value="GATASE"/>
</dbReference>
<evidence type="ECO:0000256" key="2">
    <source>
        <dbReference type="ARBA" id="ARBA00005077"/>
    </source>
</evidence>
<dbReference type="PRINTS" id="PR00099">
    <property type="entry name" value="CPSGATASE"/>
</dbReference>
<dbReference type="PRINTS" id="PR00097">
    <property type="entry name" value="ANTSNTHASEII"/>
</dbReference>
<feature type="binding site" evidence="11">
    <location>
        <position position="247"/>
    </location>
    <ligand>
        <name>L-glutamine</name>
        <dbReference type="ChEBI" id="CHEBI:58359"/>
    </ligand>
</feature>
<feature type="binding site" evidence="11">
    <location>
        <position position="250"/>
    </location>
    <ligand>
        <name>L-glutamine</name>
        <dbReference type="ChEBI" id="CHEBI:58359"/>
    </ligand>
</feature>
<evidence type="ECO:0000256" key="10">
    <source>
        <dbReference type="ARBA" id="ARBA00049285"/>
    </source>
</evidence>
<protein>
    <recommendedName>
        <fullName evidence="11">Carbamoyl phosphate synthase small chain</fullName>
        <ecNumber evidence="11">6.3.5.5</ecNumber>
    </recommendedName>
    <alternativeName>
        <fullName evidence="11">Carbamoyl phosphate synthetase glutamine chain</fullName>
    </alternativeName>
</protein>
<dbReference type="GO" id="GO:0006541">
    <property type="term" value="P:glutamine metabolic process"/>
    <property type="evidence" value="ECO:0007669"/>
    <property type="project" value="InterPro"/>
</dbReference>
<comment type="pathway">
    <text evidence="1 11">Pyrimidine metabolism; UMP biosynthesis via de novo pathway; (S)-dihydroorotate from bicarbonate: step 1/3.</text>
</comment>
<dbReference type="GO" id="GO:0006526">
    <property type="term" value="P:L-arginine biosynthetic process"/>
    <property type="evidence" value="ECO:0007669"/>
    <property type="project" value="UniProtKB-UniRule"/>
</dbReference>
<feature type="binding site" evidence="11">
    <location>
        <position position="219"/>
    </location>
    <ligand>
        <name>L-glutamine</name>
        <dbReference type="ChEBI" id="CHEBI:58359"/>
    </ligand>
</feature>
<dbReference type="RefSeq" id="WP_161406025.1">
    <property type="nucleotide sequence ID" value="NZ_WTUZ01000010.1"/>
</dbReference>
<accession>A0A6L8UUL4</accession>
<feature type="active site" description="Nucleophile" evidence="11">
    <location>
        <position position="246"/>
    </location>
</feature>
<dbReference type="PANTHER" id="PTHR43418">
    <property type="entry name" value="MULTIFUNCTIONAL TRYPTOPHAN BIOSYNTHESIS PROTEIN-RELATED"/>
    <property type="match status" value="1"/>
</dbReference>
<dbReference type="Pfam" id="PF00988">
    <property type="entry name" value="CPSase_sm_chain"/>
    <property type="match status" value="1"/>
</dbReference>
<dbReference type="PROSITE" id="PS51273">
    <property type="entry name" value="GATASE_TYPE_1"/>
    <property type="match status" value="1"/>
</dbReference>
<dbReference type="GO" id="GO:0006207">
    <property type="term" value="P:'de novo' pyrimidine nucleobase biosynthetic process"/>
    <property type="evidence" value="ECO:0007669"/>
    <property type="project" value="InterPro"/>
</dbReference>
<dbReference type="InterPro" id="IPR050472">
    <property type="entry name" value="Anth_synth/Amidotransfase"/>
</dbReference>
<name>A0A6L8UUL4_9BACL</name>
<dbReference type="NCBIfam" id="NF009475">
    <property type="entry name" value="PRK12838.1"/>
    <property type="match status" value="1"/>
</dbReference>
<dbReference type="SUPFAM" id="SSF52317">
    <property type="entry name" value="Class I glutamine amidotransferase-like"/>
    <property type="match status" value="1"/>
</dbReference>
<dbReference type="FunFam" id="3.40.50.880:FF:000029">
    <property type="entry name" value="Carbamoyl-phosphate synthase small chain"/>
    <property type="match status" value="1"/>
</dbReference>
<keyword evidence="11" id="KW-0028">Amino-acid biosynthesis</keyword>
<feature type="binding site" evidence="11">
    <location>
        <position position="291"/>
    </location>
    <ligand>
        <name>L-glutamine</name>
        <dbReference type="ChEBI" id="CHEBI:58359"/>
    </ligand>
</feature>
<dbReference type="FunFam" id="3.50.30.20:FF:000001">
    <property type="entry name" value="Carbamoyl-phosphate synthase small chain"/>
    <property type="match status" value="1"/>
</dbReference>
<keyword evidence="6 11" id="KW-0067">ATP-binding</keyword>
<organism evidence="13 14">
    <name type="scientific">Paenibacillus silvestris</name>
    <dbReference type="NCBI Taxonomy" id="2606219"/>
    <lineage>
        <taxon>Bacteria</taxon>
        <taxon>Bacillati</taxon>
        <taxon>Bacillota</taxon>
        <taxon>Bacilli</taxon>
        <taxon>Bacillales</taxon>
        <taxon>Paenibacillaceae</taxon>
        <taxon>Paenibacillus</taxon>
    </lineage>
</organism>
<gene>
    <name evidence="11 13" type="primary">carA</name>
    <name evidence="13" type="ORF">GQF01_06620</name>
</gene>
<comment type="catalytic activity">
    <reaction evidence="9 11">
        <text>hydrogencarbonate + L-glutamine + 2 ATP + H2O = carbamoyl phosphate + L-glutamate + 2 ADP + phosphate + 2 H(+)</text>
        <dbReference type="Rhea" id="RHEA:18633"/>
        <dbReference type="ChEBI" id="CHEBI:15377"/>
        <dbReference type="ChEBI" id="CHEBI:15378"/>
        <dbReference type="ChEBI" id="CHEBI:17544"/>
        <dbReference type="ChEBI" id="CHEBI:29985"/>
        <dbReference type="ChEBI" id="CHEBI:30616"/>
        <dbReference type="ChEBI" id="CHEBI:43474"/>
        <dbReference type="ChEBI" id="CHEBI:58228"/>
        <dbReference type="ChEBI" id="CHEBI:58359"/>
        <dbReference type="ChEBI" id="CHEBI:456216"/>
        <dbReference type="EC" id="6.3.5.5"/>
    </reaction>
</comment>
<dbReference type="SUPFAM" id="SSF52021">
    <property type="entry name" value="Carbamoyl phosphate synthetase, small subunit N-terminal domain"/>
    <property type="match status" value="1"/>
</dbReference>
<sequence>MQARLLLEDGTLFTGKSFGSEGESVGEVVFNTGMTGYQEVLSDPSYCGQIVTMTYPLVGNYGVIRDDFESVRPFIHGFVVREHEEIPSNWRAQYTLGSLLKEYGIVGISGIDTRMLTRKIRHHGVMKSLLTTSNKSVAELTEILRGTSLMTDQVARVSTKSVFGAPGHKERIVLVDFGAKSGIIRDLSKRDCDVVVVPQDATAEQIRRLAPDGVLLSNGPGDPKDVPHAVEMIKGLLGDIPLFGICLGHQLFALACGADTDKLKFGHRGGNHPVKDLASGRCYITSQNHGYTVKDESVAGTDLEVTHINNNDRTIEGLKHKKFPAFSVQYHPEAAPGPFDSSYLFDDFISMIRQHKLDNPEQPRQAQMLAQWKASTASTSVSKTYEASFADAKL</sequence>
<dbReference type="InterPro" id="IPR002474">
    <property type="entry name" value="CarbamoylP_synth_ssu_N"/>
</dbReference>
<feature type="binding site" evidence="11">
    <location>
        <position position="288"/>
    </location>
    <ligand>
        <name>L-glutamine</name>
        <dbReference type="ChEBI" id="CHEBI:58359"/>
    </ligand>
</feature>
<dbReference type="HAMAP" id="MF_01209">
    <property type="entry name" value="CPSase_S_chain"/>
    <property type="match status" value="1"/>
</dbReference>
<dbReference type="InterPro" id="IPR017926">
    <property type="entry name" value="GATASE"/>
</dbReference>
<dbReference type="InterPro" id="IPR036480">
    <property type="entry name" value="CarbP_synth_ssu_N_sf"/>
</dbReference>
<feature type="active site" evidence="11">
    <location>
        <position position="331"/>
    </location>
</feature>
<feature type="binding site" evidence="11">
    <location>
        <position position="45"/>
    </location>
    <ligand>
        <name>L-glutamine</name>
        <dbReference type="ChEBI" id="CHEBI:58359"/>
    </ligand>
</feature>
<evidence type="ECO:0000256" key="11">
    <source>
        <dbReference type="HAMAP-Rule" id="MF_01209"/>
    </source>
</evidence>
<feature type="binding site" evidence="11">
    <location>
        <position position="290"/>
    </location>
    <ligand>
        <name>L-glutamine</name>
        <dbReference type="ChEBI" id="CHEBI:58359"/>
    </ligand>
</feature>
<dbReference type="InterPro" id="IPR029062">
    <property type="entry name" value="Class_I_gatase-like"/>
</dbReference>
<dbReference type="Gene3D" id="3.50.30.20">
    <property type="entry name" value="Carbamoyl-phosphate synthase small subunit, N-terminal domain"/>
    <property type="match status" value="1"/>
</dbReference>
<evidence type="ECO:0000256" key="3">
    <source>
        <dbReference type="ARBA" id="ARBA00007800"/>
    </source>
</evidence>
<dbReference type="UniPathway" id="UPA00068">
    <property type="reaction ID" value="UER00171"/>
</dbReference>
<comment type="caution">
    <text evidence="13">The sequence shown here is derived from an EMBL/GenBank/DDBJ whole genome shotgun (WGS) entry which is preliminary data.</text>
</comment>
<comment type="subunit">
    <text evidence="11">Composed of two chains; the small (or glutamine) chain promotes the hydrolysis of glutamine to ammonia, which is used by the large (or ammonia) chain to synthesize carbamoyl phosphate. Tetramer of heterodimers (alpha,beta)4.</text>
</comment>
<dbReference type="GO" id="GO:0044205">
    <property type="term" value="P:'de novo' UMP biosynthetic process"/>
    <property type="evidence" value="ECO:0007669"/>
    <property type="project" value="UniProtKB-UniRule"/>
</dbReference>
<dbReference type="CDD" id="cd01744">
    <property type="entry name" value="GATase1_CPSase"/>
    <property type="match status" value="1"/>
</dbReference>
<dbReference type="UniPathway" id="UPA00070">
    <property type="reaction ID" value="UER00115"/>
</dbReference>
<dbReference type="AlphaFoldDB" id="A0A6L8UUL4"/>
<dbReference type="SMART" id="SM01097">
    <property type="entry name" value="CPSase_sm_chain"/>
    <property type="match status" value="1"/>
</dbReference>
<evidence type="ECO:0000256" key="6">
    <source>
        <dbReference type="ARBA" id="ARBA00022840"/>
    </source>
</evidence>
<keyword evidence="4 11" id="KW-0436">Ligase</keyword>
<evidence type="ECO:0000256" key="9">
    <source>
        <dbReference type="ARBA" id="ARBA00048816"/>
    </source>
</evidence>
<feature type="active site" evidence="11">
    <location>
        <position position="333"/>
    </location>
</feature>
<dbReference type="EMBL" id="WTUZ01000010">
    <property type="protein sequence ID" value="MZQ81805.1"/>
    <property type="molecule type" value="Genomic_DNA"/>
</dbReference>
<feature type="domain" description="Carbamoyl-phosphate synthase small subunit N-terminal" evidence="12">
    <location>
        <begin position="1"/>
        <end position="131"/>
    </location>
</feature>
<dbReference type="InterPro" id="IPR006274">
    <property type="entry name" value="CarbamoylP_synth_ssu"/>
</dbReference>
<evidence type="ECO:0000256" key="5">
    <source>
        <dbReference type="ARBA" id="ARBA00022741"/>
    </source>
</evidence>
<keyword evidence="5 11" id="KW-0547">Nucleotide-binding</keyword>
<evidence type="ECO:0000259" key="12">
    <source>
        <dbReference type="SMART" id="SM01097"/>
    </source>
</evidence>
<keyword evidence="7 11" id="KW-0315">Glutamine amidotransferase</keyword>
<comment type="similarity">
    <text evidence="3 11">Belongs to the CarA family.</text>
</comment>
<evidence type="ECO:0000313" key="13">
    <source>
        <dbReference type="EMBL" id="MZQ81805.1"/>
    </source>
</evidence>
<comment type="function">
    <text evidence="11">Small subunit of the glutamine-dependent carbamoyl phosphate synthetase (CPSase). CPSase catalyzes the formation of carbamoyl phosphate from the ammonia moiety of glutamine, carbonate, and phosphate donated by ATP, constituting the first step of 2 biosynthetic pathways, one leading to arginine and/or urea and the other to pyrimidine nucleotides. The small subunit (glutamine amidotransferase) binds and cleaves glutamine to supply the large subunit with the substrate ammonia.</text>
</comment>
<dbReference type="Gene3D" id="3.40.50.880">
    <property type="match status" value="1"/>
</dbReference>
<reference evidence="13 14" key="1">
    <citation type="submission" date="2019-12" db="EMBL/GenBank/DDBJ databases">
        <title>Paenibacillus sp. nov. sp. isolated from soil.</title>
        <authorList>
            <person name="Kim J."/>
            <person name="Jeong S.E."/>
            <person name="Jung H.S."/>
            <person name="Jeon C.O."/>
        </authorList>
    </citation>
    <scope>NUCLEOTIDE SEQUENCE [LARGE SCALE GENOMIC DNA]</scope>
    <source>
        <strain evidence="13 14">5J-6</strain>
    </source>
</reference>
<keyword evidence="8 11" id="KW-0665">Pyrimidine biosynthesis</keyword>